<sequence length="227" mass="25173">MSETSNQSTSSAILDIFTLHGRRLSVQAEESIMSRGLQIERVHYLVQGQVLMHSSSPDGRETAFNIVRRGELVGLTGIASNNFASYDATTISPCEFLTVERNLFQRLVLENPAAMQEAIDRLVAFIRHATGLAESLASQSLKARLARWILTRLEDDGVALEPGAVLPIDFSQRLIAALAGVSRETVNRQLKYWAEDGIISFSGRTLRILRPKQLLFIAGYNNDRQDG</sequence>
<feature type="domain" description="HTH crp-type" evidence="5">
    <location>
        <begin position="139"/>
        <end position="212"/>
    </location>
</feature>
<evidence type="ECO:0000313" key="6">
    <source>
        <dbReference type="EMBL" id="RAI42232.1"/>
    </source>
</evidence>
<dbReference type="SUPFAM" id="SSF46785">
    <property type="entry name" value="Winged helix' DNA-binding domain"/>
    <property type="match status" value="1"/>
</dbReference>
<dbReference type="InterPro" id="IPR014710">
    <property type="entry name" value="RmlC-like_jellyroll"/>
</dbReference>
<name>A0A327KYI9_9BRAD</name>
<proteinExistence type="predicted"/>
<keyword evidence="7" id="KW-1185">Reference proteome</keyword>
<dbReference type="InterPro" id="IPR018490">
    <property type="entry name" value="cNMP-bd_dom_sf"/>
</dbReference>
<dbReference type="SUPFAM" id="SSF51206">
    <property type="entry name" value="cAMP-binding domain-like"/>
    <property type="match status" value="1"/>
</dbReference>
<dbReference type="PROSITE" id="PS51063">
    <property type="entry name" value="HTH_CRP_2"/>
    <property type="match status" value="1"/>
</dbReference>
<dbReference type="InterPro" id="IPR036390">
    <property type="entry name" value="WH_DNA-bd_sf"/>
</dbReference>
<evidence type="ECO:0000256" key="2">
    <source>
        <dbReference type="ARBA" id="ARBA00023125"/>
    </source>
</evidence>
<dbReference type="AlphaFoldDB" id="A0A327KYI9"/>
<dbReference type="GO" id="GO:0003700">
    <property type="term" value="F:DNA-binding transcription factor activity"/>
    <property type="evidence" value="ECO:0007669"/>
    <property type="project" value="TreeGrafter"/>
</dbReference>
<protein>
    <recommendedName>
        <fullName evidence="8">Crp/Fnr family transcriptional regulator</fullName>
    </recommendedName>
</protein>
<evidence type="ECO:0000259" key="5">
    <source>
        <dbReference type="PROSITE" id="PS51063"/>
    </source>
</evidence>
<gene>
    <name evidence="6" type="ORF">CH341_20035</name>
</gene>
<dbReference type="SMART" id="SM00419">
    <property type="entry name" value="HTH_CRP"/>
    <property type="match status" value="1"/>
</dbReference>
<dbReference type="Pfam" id="PF00027">
    <property type="entry name" value="cNMP_binding"/>
    <property type="match status" value="1"/>
</dbReference>
<organism evidence="6 7">
    <name type="scientific">Rhodoplanes roseus</name>
    <dbReference type="NCBI Taxonomy" id="29409"/>
    <lineage>
        <taxon>Bacteria</taxon>
        <taxon>Pseudomonadati</taxon>
        <taxon>Pseudomonadota</taxon>
        <taxon>Alphaproteobacteria</taxon>
        <taxon>Hyphomicrobiales</taxon>
        <taxon>Nitrobacteraceae</taxon>
        <taxon>Rhodoplanes</taxon>
    </lineage>
</organism>
<dbReference type="InterPro" id="IPR000595">
    <property type="entry name" value="cNMP-bd_dom"/>
</dbReference>
<dbReference type="PROSITE" id="PS50042">
    <property type="entry name" value="CNMP_BINDING_3"/>
    <property type="match status" value="1"/>
</dbReference>
<dbReference type="CDD" id="cd00038">
    <property type="entry name" value="CAP_ED"/>
    <property type="match status" value="1"/>
</dbReference>
<evidence type="ECO:0000256" key="1">
    <source>
        <dbReference type="ARBA" id="ARBA00023015"/>
    </source>
</evidence>
<evidence type="ECO:0000259" key="4">
    <source>
        <dbReference type="PROSITE" id="PS50042"/>
    </source>
</evidence>
<dbReference type="Gene3D" id="2.60.120.10">
    <property type="entry name" value="Jelly Rolls"/>
    <property type="match status" value="1"/>
</dbReference>
<dbReference type="RefSeq" id="WP_111420770.1">
    <property type="nucleotide sequence ID" value="NZ_NPEX01000162.1"/>
</dbReference>
<dbReference type="InterPro" id="IPR050397">
    <property type="entry name" value="Env_Response_Regulators"/>
</dbReference>
<dbReference type="SMART" id="SM00100">
    <property type="entry name" value="cNMP"/>
    <property type="match status" value="1"/>
</dbReference>
<dbReference type="OrthoDB" id="3525895at2"/>
<dbReference type="GO" id="GO:0003677">
    <property type="term" value="F:DNA binding"/>
    <property type="evidence" value="ECO:0007669"/>
    <property type="project" value="UniProtKB-KW"/>
</dbReference>
<comment type="caution">
    <text evidence="6">The sequence shown here is derived from an EMBL/GenBank/DDBJ whole genome shotgun (WGS) entry which is preliminary data.</text>
</comment>
<dbReference type="InterPro" id="IPR012318">
    <property type="entry name" value="HTH_CRP"/>
</dbReference>
<accession>A0A327KYI9</accession>
<evidence type="ECO:0000313" key="7">
    <source>
        <dbReference type="Proteomes" id="UP000249130"/>
    </source>
</evidence>
<evidence type="ECO:0008006" key="8">
    <source>
        <dbReference type="Google" id="ProtNLM"/>
    </source>
</evidence>
<keyword evidence="3" id="KW-0804">Transcription</keyword>
<dbReference type="PANTHER" id="PTHR24567">
    <property type="entry name" value="CRP FAMILY TRANSCRIPTIONAL REGULATORY PROTEIN"/>
    <property type="match status" value="1"/>
</dbReference>
<dbReference type="GO" id="GO:0005829">
    <property type="term" value="C:cytosol"/>
    <property type="evidence" value="ECO:0007669"/>
    <property type="project" value="TreeGrafter"/>
</dbReference>
<dbReference type="Proteomes" id="UP000249130">
    <property type="component" value="Unassembled WGS sequence"/>
</dbReference>
<keyword evidence="1" id="KW-0805">Transcription regulation</keyword>
<dbReference type="PANTHER" id="PTHR24567:SF68">
    <property type="entry name" value="DNA-BINDING TRANSCRIPTIONAL DUAL REGULATOR CRP"/>
    <property type="match status" value="1"/>
</dbReference>
<feature type="domain" description="Cyclic nucleotide-binding" evidence="4">
    <location>
        <begin position="19"/>
        <end position="125"/>
    </location>
</feature>
<dbReference type="Pfam" id="PF13545">
    <property type="entry name" value="HTH_Crp_2"/>
    <property type="match status" value="1"/>
</dbReference>
<keyword evidence="2" id="KW-0238">DNA-binding</keyword>
<evidence type="ECO:0000256" key="3">
    <source>
        <dbReference type="ARBA" id="ARBA00023163"/>
    </source>
</evidence>
<dbReference type="EMBL" id="NPEX01000162">
    <property type="protein sequence ID" value="RAI42232.1"/>
    <property type="molecule type" value="Genomic_DNA"/>
</dbReference>
<reference evidence="6 7" key="1">
    <citation type="submission" date="2017-07" db="EMBL/GenBank/DDBJ databases">
        <title>Draft Genome Sequences of Select Purple Nonsulfur Bacteria.</title>
        <authorList>
            <person name="Lasarre B."/>
            <person name="Mckinlay J.B."/>
        </authorList>
    </citation>
    <scope>NUCLEOTIDE SEQUENCE [LARGE SCALE GENOMIC DNA]</scope>
    <source>
        <strain evidence="6 7">DSM 5909</strain>
    </source>
</reference>